<keyword evidence="4" id="KW-1185">Reference proteome</keyword>
<dbReference type="STRING" id="341036.SAMN05660649_02940"/>
<dbReference type="InterPro" id="IPR001882">
    <property type="entry name" value="Biotin_BS"/>
</dbReference>
<proteinExistence type="predicted"/>
<dbReference type="InterPro" id="IPR050709">
    <property type="entry name" value="Biotin_Carboxyl_Carrier/Decarb"/>
</dbReference>
<gene>
    <name evidence="3" type="ORF">SAMN05660649_02940</name>
</gene>
<dbReference type="AlphaFoldDB" id="A0A1I2VCE5"/>
<dbReference type="Pfam" id="PF00364">
    <property type="entry name" value="Biotin_lipoyl"/>
    <property type="match status" value="1"/>
</dbReference>
<organism evidence="3 4">
    <name type="scientific">Desulfotruncus arcticus DSM 17038</name>
    <dbReference type="NCBI Taxonomy" id="1121424"/>
    <lineage>
        <taxon>Bacteria</taxon>
        <taxon>Bacillati</taxon>
        <taxon>Bacillota</taxon>
        <taxon>Clostridia</taxon>
        <taxon>Eubacteriales</taxon>
        <taxon>Desulfallaceae</taxon>
        <taxon>Desulfotruncus</taxon>
    </lineage>
</organism>
<name>A0A1I2VCE5_9FIRM</name>
<dbReference type="RefSeq" id="WP_092472137.1">
    <property type="nucleotide sequence ID" value="NZ_FOOX01000011.1"/>
</dbReference>
<evidence type="ECO:0000256" key="1">
    <source>
        <dbReference type="ARBA" id="ARBA00023267"/>
    </source>
</evidence>
<dbReference type="SUPFAM" id="SSF51230">
    <property type="entry name" value="Single hybrid motif"/>
    <property type="match status" value="1"/>
</dbReference>
<dbReference type="Gene3D" id="2.40.50.100">
    <property type="match status" value="1"/>
</dbReference>
<dbReference type="PANTHER" id="PTHR45266">
    <property type="entry name" value="OXALOACETATE DECARBOXYLASE ALPHA CHAIN"/>
    <property type="match status" value="1"/>
</dbReference>
<dbReference type="FunFam" id="2.40.50.100:FF:000003">
    <property type="entry name" value="Acetyl-CoA carboxylase biotin carboxyl carrier protein"/>
    <property type="match status" value="1"/>
</dbReference>
<dbReference type="InterPro" id="IPR011053">
    <property type="entry name" value="Single_hybrid_motif"/>
</dbReference>
<dbReference type="PANTHER" id="PTHR45266:SF3">
    <property type="entry name" value="OXALOACETATE DECARBOXYLASE ALPHA CHAIN"/>
    <property type="match status" value="1"/>
</dbReference>
<dbReference type="PROSITE" id="PS50968">
    <property type="entry name" value="BIOTINYL_LIPOYL"/>
    <property type="match status" value="1"/>
</dbReference>
<reference evidence="4" key="1">
    <citation type="submission" date="2016-10" db="EMBL/GenBank/DDBJ databases">
        <authorList>
            <person name="Varghese N."/>
            <person name="Submissions S."/>
        </authorList>
    </citation>
    <scope>NUCLEOTIDE SEQUENCE [LARGE SCALE GENOMIC DNA]</scope>
    <source>
        <strain evidence="4">DSM 17038</strain>
    </source>
</reference>
<evidence type="ECO:0000259" key="2">
    <source>
        <dbReference type="PROSITE" id="PS50968"/>
    </source>
</evidence>
<dbReference type="OrthoDB" id="163546at2"/>
<dbReference type="EMBL" id="FOOX01000011">
    <property type="protein sequence ID" value="SFG86902.1"/>
    <property type="molecule type" value="Genomic_DNA"/>
</dbReference>
<dbReference type="Proteomes" id="UP000199337">
    <property type="component" value="Unassembled WGS sequence"/>
</dbReference>
<dbReference type="CDD" id="cd06850">
    <property type="entry name" value="biotinyl_domain"/>
    <property type="match status" value="1"/>
</dbReference>
<protein>
    <submittedName>
        <fullName evidence="3">Biotin-requiring enzyme</fullName>
    </submittedName>
</protein>
<accession>A0A1I2VCE5</accession>
<feature type="domain" description="Lipoyl-binding" evidence="2">
    <location>
        <begin position="1"/>
        <end position="70"/>
    </location>
</feature>
<keyword evidence="1" id="KW-0092">Biotin</keyword>
<evidence type="ECO:0000313" key="4">
    <source>
        <dbReference type="Proteomes" id="UP000199337"/>
    </source>
</evidence>
<sequence length="70" mass="7399">MVQINAPMVGKVVSVDVKAGDQVKKNDVVVTLEAMKMQIKVYAPSDGEVVEVNISAGDVVNTDTVLVALK</sequence>
<dbReference type="PROSITE" id="PS00188">
    <property type="entry name" value="BIOTIN"/>
    <property type="match status" value="1"/>
</dbReference>
<evidence type="ECO:0000313" key="3">
    <source>
        <dbReference type="EMBL" id="SFG86902.1"/>
    </source>
</evidence>
<dbReference type="InterPro" id="IPR000089">
    <property type="entry name" value="Biotin_lipoyl"/>
</dbReference>